<proteinExistence type="predicted"/>
<evidence type="ECO:0000256" key="7">
    <source>
        <dbReference type="ARBA" id="ARBA00023136"/>
    </source>
</evidence>
<evidence type="ECO:0000313" key="11">
    <source>
        <dbReference type="Proteomes" id="UP000298138"/>
    </source>
</evidence>
<feature type="region of interest" description="Disordered" evidence="8">
    <location>
        <begin position="1"/>
        <end position="75"/>
    </location>
</feature>
<evidence type="ECO:0000256" key="5">
    <source>
        <dbReference type="ARBA" id="ARBA00022833"/>
    </source>
</evidence>
<keyword evidence="7" id="KW-0472">Membrane</keyword>
<keyword evidence="4" id="KW-0863">Zinc-finger</keyword>
<dbReference type="GO" id="GO:0008270">
    <property type="term" value="F:zinc ion binding"/>
    <property type="evidence" value="ECO:0007669"/>
    <property type="project" value="UniProtKB-KW"/>
</dbReference>
<gene>
    <name evidence="10" type="ORF">EX30DRAFT_331021</name>
</gene>
<dbReference type="Pfam" id="PF12906">
    <property type="entry name" value="RINGv"/>
    <property type="match status" value="1"/>
</dbReference>
<evidence type="ECO:0000313" key="10">
    <source>
        <dbReference type="EMBL" id="TGZ81460.1"/>
    </source>
</evidence>
<keyword evidence="2" id="KW-0812">Transmembrane</keyword>
<dbReference type="SUPFAM" id="SSF57850">
    <property type="entry name" value="RING/U-box"/>
    <property type="match status" value="1"/>
</dbReference>
<feature type="compositionally biased region" description="Polar residues" evidence="8">
    <location>
        <begin position="55"/>
        <end position="65"/>
    </location>
</feature>
<protein>
    <recommendedName>
        <fullName evidence="9">RING-CH-type domain-containing protein</fullName>
    </recommendedName>
</protein>
<feature type="compositionally biased region" description="Polar residues" evidence="8">
    <location>
        <begin position="471"/>
        <end position="481"/>
    </location>
</feature>
<keyword evidence="6" id="KW-1133">Transmembrane helix</keyword>
<evidence type="ECO:0000259" key="9">
    <source>
        <dbReference type="PROSITE" id="PS51292"/>
    </source>
</evidence>
<dbReference type="InterPro" id="IPR013083">
    <property type="entry name" value="Znf_RING/FYVE/PHD"/>
</dbReference>
<dbReference type="STRING" id="341454.A0A4S2MXQ2"/>
<dbReference type="AlphaFoldDB" id="A0A4S2MXQ2"/>
<dbReference type="PANTHER" id="PTHR46283">
    <property type="entry name" value="E3 UBIQUITIN-PROTEIN LIGASE MARCH5"/>
    <property type="match status" value="1"/>
</dbReference>
<evidence type="ECO:0000256" key="6">
    <source>
        <dbReference type="ARBA" id="ARBA00022989"/>
    </source>
</evidence>
<dbReference type="PROSITE" id="PS51292">
    <property type="entry name" value="ZF_RING_CH"/>
    <property type="match status" value="1"/>
</dbReference>
<dbReference type="SMART" id="SM00744">
    <property type="entry name" value="RINGv"/>
    <property type="match status" value="1"/>
</dbReference>
<feature type="compositionally biased region" description="Low complexity" evidence="8">
    <location>
        <begin position="331"/>
        <end position="344"/>
    </location>
</feature>
<dbReference type="InterPro" id="IPR011016">
    <property type="entry name" value="Znf_RING-CH"/>
</dbReference>
<dbReference type="OrthoDB" id="5817083at2759"/>
<keyword evidence="3" id="KW-0479">Metal-binding</keyword>
<evidence type="ECO:0000256" key="3">
    <source>
        <dbReference type="ARBA" id="ARBA00022723"/>
    </source>
</evidence>
<evidence type="ECO:0000256" key="8">
    <source>
        <dbReference type="SAM" id="MobiDB-lite"/>
    </source>
</evidence>
<keyword evidence="11" id="KW-1185">Reference proteome</keyword>
<dbReference type="Proteomes" id="UP000298138">
    <property type="component" value="Unassembled WGS sequence"/>
</dbReference>
<name>A0A4S2MXQ2_9PEZI</name>
<feature type="region of interest" description="Disordered" evidence="8">
    <location>
        <begin position="323"/>
        <end position="347"/>
    </location>
</feature>
<dbReference type="GO" id="GO:0016020">
    <property type="term" value="C:membrane"/>
    <property type="evidence" value="ECO:0007669"/>
    <property type="project" value="UniProtKB-SubCell"/>
</dbReference>
<dbReference type="EMBL" id="ML220119">
    <property type="protein sequence ID" value="TGZ81460.1"/>
    <property type="molecule type" value="Genomic_DNA"/>
</dbReference>
<feature type="compositionally biased region" description="Low complexity" evidence="8">
    <location>
        <begin position="10"/>
        <end position="49"/>
    </location>
</feature>
<evidence type="ECO:0000256" key="2">
    <source>
        <dbReference type="ARBA" id="ARBA00022692"/>
    </source>
</evidence>
<evidence type="ECO:0000256" key="1">
    <source>
        <dbReference type="ARBA" id="ARBA00004141"/>
    </source>
</evidence>
<dbReference type="Gene3D" id="3.30.40.10">
    <property type="entry name" value="Zinc/RING finger domain, C3HC4 (zinc finger)"/>
    <property type="match status" value="1"/>
</dbReference>
<keyword evidence="5" id="KW-0862">Zinc</keyword>
<reference evidence="10 11" key="1">
    <citation type="submission" date="2019-04" db="EMBL/GenBank/DDBJ databases">
        <title>Comparative genomics and transcriptomics to analyze fruiting body development in filamentous ascomycetes.</title>
        <authorList>
            <consortium name="DOE Joint Genome Institute"/>
            <person name="Lutkenhaus R."/>
            <person name="Traeger S."/>
            <person name="Breuer J."/>
            <person name="Kuo A."/>
            <person name="Lipzen A."/>
            <person name="Pangilinan J."/>
            <person name="Dilworth D."/>
            <person name="Sandor L."/>
            <person name="Poggeler S."/>
            <person name="Barry K."/>
            <person name="Grigoriev I.V."/>
            <person name="Nowrousian M."/>
        </authorList>
    </citation>
    <scope>NUCLEOTIDE SEQUENCE [LARGE SCALE GENOMIC DNA]</scope>
    <source>
        <strain evidence="10 11">CBS 389.68</strain>
    </source>
</reference>
<organism evidence="10 11">
    <name type="scientific">Ascodesmis nigricans</name>
    <dbReference type="NCBI Taxonomy" id="341454"/>
    <lineage>
        <taxon>Eukaryota</taxon>
        <taxon>Fungi</taxon>
        <taxon>Dikarya</taxon>
        <taxon>Ascomycota</taxon>
        <taxon>Pezizomycotina</taxon>
        <taxon>Pezizomycetes</taxon>
        <taxon>Pezizales</taxon>
        <taxon>Ascodesmidaceae</taxon>
        <taxon>Ascodesmis</taxon>
    </lineage>
</organism>
<sequence length="481" mass="53825">MSSSSQRPQARPARISPSRSTPSSPPSTNTTAAANSSSSVTVDADASVTIPLSAPRSTSSPTNAVARSPSPRQQDDDEKRCWICYTSAADSDQPKERSEWKSPCKCSLVAHESCLLDWIADVQLNRRESGSQRRLECPQCKTPIRLKEKDSAVLDFVDSVSQLAGNAGAFVAFGGLASVIFVSATVYGVNTIYTICGPEFAEQILLNRETNQFLWSWRTGVGLPLIPVVLVASRTRIFDSVLPVLPVIFFAQSDPLHFTLPPSPQITLALLPYLRSFYNHLWGKYISPYEQRWLREVTPRHKLESEARRARERAVRRNRDWDALRQRDNAQRNNQNQRQQQQAVQEEDGVIVEEREWGGELLVDNHNVIIQGNNLTTLVLGALLWPSVARLAGQGIGKWPSQWGGDKIRKWLPSLLARNLVGGLLVVVMKDFISLYCKYKRAQKFRSRTVMNYSEVMKLAQHASKARRATRNSNTNGNAAR</sequence>
<comment type="subcellular location">
    <subcellularLocation>
        <location evidence="1">Membrane</location>
        <topology evidence="1">Multi-pass membrane protein</topology>
    </subcellularLocation>
</comment>
<feature type="region of interest" description="Disordered" evidence="8">
    <location>
        <begin position="462"/>
        <end position="481"/>
    </location>
</feature>
<dbReference type="InParanoid" id="A0A4S2MXQ2"/>
<evidence type="ECO:0000256" key="4">
    <source>
        <dbReference type="ARBA" id="ARBA00022771"/>
    </source>
</evidence>
<feature type="domain" description="RING-CH-type" evidence="9">
    <location>
        <begin position="73"/>
        <end position="147"/>
    </location>
</feature>
<accession>A0A4S2MXQ2</accession>